<gene>
    <name evidence="1" type="ORF">CU098_012038</name>
</gene>
<dbReference type="Proteomes" id="UP000253551">
    <property type="component" value="Unassembled WGS sequence"/>
</dbReference>
<evidence type="ECO:0000313" key="2">
    <source>
        <dbReference type="Proteomes" id="UP000253551"/>
    </source>
</evidence>
<dbReference type="OrthoDB" id="2232555at2759"/>
<accession>A0A367KFD7</accession>
<comment type="caution">
    <text evidence="1">The sequence shown here is derived from an EMBL/GenBank/DDBJ whole genome shotgun (WGS) entry which is preliminary data.</text>
</comment>
<dbReference type="STRING" id="4846.A0A367KFD7"/>
<protein>
    <submittedName>
        <fullName evidence="1">Uncharacterized protein</fullName>
    </submittedName>
</protein>
<organism evidence="1 2">
    <name type="scientific">Rhizopus stolonifer</name>
    <name type="common">Rhizopus nigricans</name>
    <dbReference type="NCBI Taxonomy" id="4846"/>
    <lineage>
        <taxon>Eukaryota</taxon>
        <taxon>Fungi</taxon>
        <taxon>Fungi incertae sedis</taxon>
        <taxon>Mucoromycota</taxon>
        <taxon>Mucoromycotina</taxon>
        <taxon>Mucoromycetes</taxon>
        <taxon>Mucorales</taxon>
        <taxon>Mucorineae</taxon>
        <taxon>Rhizopodaceae</taxon>
        <taxon>Rhizopus</taxon>
    </lineage>
</organism>
<evidence type="ECO:0000313" key="1">
    <source>
        <dbReference type="EMBL" id="RCI00935.1"/>
    </source>
</evidence>
<keyword evidence="2" id="KW-1185">Reference proteome</keyword>
<proteinExistence type="predicted"/>
<reference evidence="1 2" key="1">
    <citation type="journal article" date="2018" name="G3 (Bethesda)">
        <title>Phylogenetic and Phylogenomic Definition of Rhizopus Species.</title>
        <authorList>
            <person name="Gryganskyi A.P."/>
            <person name="Golan J."/>
            <person name="Dolatabadi S."/>
            <person name="Mondo S."/>
            <person name="Robb S."/>
            <person name="Idnurm A."/>
            <person name="Muszewska A."/>
            <person name="Steczkiewicz K."/>
            <person name="Masonjones S."/>
            <person name="Liao H.L."/>
            <person name="Gajdeczka M.T."/>
            <person name="Anike F."/>
            <person name="Vuek A."/>
            <person name="Anishchenko I.M."/>
            <person name="Voigt K."/>
            <person name="de Hoog G.S."/>
            <person name="Smith M.E."/>
            <person name="Heitman J."/>
            <person name="Vilgalys R."/>
            <person name="Stajich J.E."/>
        </authorList>
    </citation>
    <scope>NUCLEOTIDE SEQUENCE [LARGE SCALE GENOMIC DNA]</scope>
    <source>
        <strain evidence="1 2">LSU 92-RS-03</strain>
    </source>
</reference>
<name>A0A367KFD7_RHIST</name>
<dbReference type="EMBL" id="PJQM01001787">
    <property type="protein sequence ID" value="RCI00935.1"/>
    <property type="molecule type" value="Genomic_DNA"/>
</dbReference>
<sequence length="82" mass="9405">MLTFAHIARPTPSGPSVIPPLSLKYLDIIACALLSIWQFHWKLIFDDQFSWPQEIAASATRLIRKLHKENSTRIQHNPRPCA</sequence>
<dbReference type="AlphaFoldDB" id="A0A367KFD7"/>